<dbReference type="Gene3D" id="3.20.20.140">
    <property type="entry name" value="Metal-dependent hydrolases"/>
    <property type="match status" value="1"/>
</dbReference>
<evidence type="ECO:0000313" key="3">
    <source>
        <dbReference type="Proteomes" id="UP000219329"/>
    </source>
</evidence>
<dbReference type="AlphaFoldDB" id="A0A2A5WAY9"/>
<evidence type="ECO:0000256" key="1">
    <source>
        <dbReference type="SAM" id="MobiDB-lite"/>
    </source>
</evidence>
<dbReference type="PROSITE" id="PS51257">
    <property type="entry name" value="PROKAR_LIPOPROTEIN"/>
    <property type="match status" value="1"/>
</dbReference>
<accession>A0A2A5WAY9</accession>
<comment type="caution">
    <text evidence="2">The sequence shown here is derived from an EMBL/GenBank/DDBJ whole genome shotgun (WGS) entry which is preliminary data.</text>
</comment>
<dbReference type="EMBL" id="NTJZ01000008">
    <property type="protein sequence ID" value="PDH33463.1"/>
    <property type="molecule type" value="Genomic_DNA"/>
</dbReference>
<evidence type="ECO:0000313" key="2">
    <source>
        <dbReference type="EMBL" id="PDH33463.1"/>
    </source>
</evidence>
<sequence length="685" mass="75188">MNLRALSIFSALLLAACGGETEPVQPIDVADAENSAAAEAPSNDAASAPSPAASSGIQQSLLTIPNDIFSALPGKNATRTALFGDLHVHTTYSFDAFAFGTLATPYDAYRYALGDTIQHPAGFDMTLRVPLDFYAVTDHAMYMGVSRQTADPSTEIARIMELDYMENLNAPENLIPGLSPNRTRAFSSFLGDAARLIADGTLSQDLVHDITRDAWKDTVAAAEQYNKPGEFTTFVAYEYTTSTADRGNLHRNVIFRDADKLPAVPFSRVHSRNPEDLWDWMDGLRDEGIESLAIPHNSNGSNGQMFKLVDWAGNPLDDTYSSQRTRNEPLIEITQIKGTSETHPLLSDNDEWADFEIMPYRIATTLYSEPSGSYAREALLNGLSFEDQGMENPFEFGFVGASDTHMAAIGDDESDFYGKTGLRDATPQLTGAVPLSAEVGERRLENTPDQVREFDGGVYNTGSAITWGASGIAGVWAEDNTRESIYNAFRRKETFATTGTRIKVRFFGGYDFTDETLAAPDMLETAYSEGVSMGSDLLPNGDRAPRFIVWATQDALSAPLQRLQIIKGWTVDGEPHEQVFDVACSNGLSVDSQSHRCDDNGAQVNLADCSISTDVGAAELKTVWVDPDFDPAVRAFYYARVLENPTCRWSTWDALKEGYEPRPDFPTTIQERAYTSPIWFRPSTG</sequence>
<dbReference type="Proteomes" id="UP000219329">
    <property type="component" value="Unassembled WGS sequence"/>
</dbReference>
<reference evidence="2 3" key="1">
    <citation type="submission" date="2017-08" db="EMBL/GenBank/DDBJ databases">
        <title>Fine stratification of microbial communities through a metagenomic profile of the photic zone.</title>
        <authorList>
            <person name="Haro-Moreno J.M."/>
            <person name="Lopez-Perez M."/>
            <person name="De La Torre J."/>
            <person name="Picazo A."/>
            <person name="Camacho A."/>
            <person name="Rodriguez-Valera F."/>
        </authorList>
    </citation>
    <scope>NUCLEOTIDE SEQUENCE [LARGE SCALE GENOMIC DNA]</scope>
    <source>
        <strain evidence="2">MED-G28</strain>
    </source>
</reference>
<dbReference type="InterPro" id="IPR022028">
    <property type="entry name" value="DUF3604"/>
</dbReference>
<feature type="region of interest" description="Disordered" evidence="1">
    <location>
        <begin position="33"/>
        <end position="53"/>
    </location>
</feature>
<name>A0A2A5WAY9_9GAMM</name>
<gene>
    <name evidence="2" type="ORF">CNF02_08425</name>
</gene>
<organism evidence="2 3">
    <name type="scientific">OM182 bacterium MED-G28</name>
    <dbReference type="NCBI Taxonomy" id="1986256"/>
    <lineage>
        <taxon>Bacteria</taxon>
        <taxon>Pseudomonadati</taxon>
        <taxon>Pseudomonadota</taxon>
        <taxon>Gammaproteobacteria</taxon>
        <taxon>OMG group</taxon>
        <taxon>OM182 clade</taxon>
    </lineage>
</organism>
<evidence type="ECO:0008006" key="4">
    <source>
        <dbReference type="Google" id="ProtNLM"/>
    </source>
</evidence>
<protein>
    <recommendedName>
        <fullName evidence="4">DUF3604 domain-containing protein</fullName>
    </recommendedName>
</protein>
<proteinExistence type="predicted"/>
<dbReference type="Pfam" id="PF12228">
    <property type="entry name" value="DUF3604"/>
    <property type="match status" value="1"/>
</dbReference>